<dbReference type="Proteomes" id="UP001149954">
    <property type="component" value="Unassembled WGS sequence"/>
</dbReference>
<name>A0A9X0C7L7_9EURO</name>
<keyword evidence="2" id="KW-1185">Reference proteome</keyword>
<proteinExistence type="predicted"/>
<reference evidence="1" key="2">
    <citation type="journal article" date="2023" name="IMA Fungus">
        <title>Comparative genomic study of the Penicillium genus elucidates a diverse pangenome and 15 lateral gene transfer events.</title>
        <authorList>
            <person name="Petersen C."/>
            <person name="Sorensen T."/>
            <person name="Nielsen M.R."/>
            <person name="Sondergaard T.E."/>
            <person name="Sorensen J.L."/>
            <person name="Fitzpatrick D.A."/>
            <person name="Frisvad J.C."/>
            <person name="Nielsen K.L."/>
        </authorList>
    </citation>
    <scope>NUCLEOTIDE SEQUENCE</scope>
    <source>
        <strain evidence="1">IBT 29495</strain>
    </source>
</reference>
<dbReference type="OrthoDB" id="4336174at2759"/>
<sequence>MPHIFENKLKGLEFWQASRIALAESEPGNHTLEVLKRLEILRNMEVELQSSDDFNQIPNVQALPKAYCRGILQSD</sequence>
<protein>
    <submittedName>
        <fullName evidence="1">Uncharacterized protein</fullName>
    </submittedName>
</protein>
<accession>A0A9X0C7L7</accession>
<dbReference type="EMBL" id="JAPWDS010000002">
    <property type="protein sequence ID" value="KAJ5512103.1"/>
    <property type="molecule type" value="Genomic_DNA"/>
</dbReference>
<evidence type="ECO:0000313" key="2">
    <source>
        <dbReference type="Proteomes" id="UP001149954"/>
    </source>
</evidence>
<comment type="caution">
    <text evidence="1">The sequence shown here is derived from an EMBL/GenBank/DDBJ whole genome shotgun (WGS) entry which is preliminary data.</text>
</comment>
<organism evidence="1 2">
    <name type="scientific">Penicillium fimorum</name>
    <dbReference type="NCBI Taxonomy" id="1882269"/>
    <lineage>
        <taxon>Eukaryota</taxon>
        <taxon>Fungi</taxon>
        <taxon>Dikarya</taxon>
        <taxon>Ascomycota</taxon>
        <taxon>Pezizomycotina</taxon>
        <taxon>Eurotiomycetes</taxon>
        <taxon>Eurotiomycetidae</taxon>
        <taxon>Eurotiales</taxon>
        <taxon>Aspergillaceae</taxon>
        <taxon>Penicillium</taxon>
    </lineage>
</organism>
<evidence type="ECO:0000313" key="1">
    <source>
        <dbReference type="EMBL" id="KAJ5512103.1"/>
    </source>
</evidence>
<reference evidence="1" key="1">
    <citation type="submission" date="2022-12" db="EMBL/GenBank/DDBJ databases">
        <authorList>
            <person name="Petersen C."/>
        </authorList>
    </citation>
    <scope>NUCLEOTIDE SEQUENCE</scope>
    <source>
        <strain evidence="1">IBT 29495</strain>
    </source>
</reference>
<gene>
    <name evidence="1" type="ORF">N7463_001655</name>
</gene>
<dbReference type="AlphaFoldDB" id="A0A9X0C7L7"/>